<name>A0A291M5E4_9RHOB</name>
<keyword evidence="1" id="KW-0547">Nucleotide-binding</keyword>
<proteinExistence type="predicted"/>
<keyword evidence="1" id="KW-0067">ATP-binding</keyword>
<gene>
    <name evidence="3" type="ORF">CBW24_18010</name>
</gene>
<evidence type="ECO:0000313" key="3">
    <source>
        <dbReference type="EMBL" id="ATI44038.1"/>
    </source>
</evidence>
<dbReference type="KEGG" id="cmag:CBW24_18010"/>
<dbReference type="InterPro" id="IPR011761">
    <property type="entry name" value="ATP-grasp"/>
</dbReference>
<dbReference type="AlphaFoldDB" id="A0A291M5E4"/>
<dbReference type="InterPro" id="IPR005479">
    <property type="entry name" value="CPAse_ATP-bd"/>
</dbReference>
<dbReference type="SUPFAM" id="SSF56059">
    <property type="entry name" value="Glutathione synthetase ATP-binding domain-like"/>
    <property type="match status" value="1"/>
</dbReference>
<protein>
    <recommendedName>
        <fullName evidence="2">ATP-grasp domain-containing protein</fullName>
    </recommendedName>
</protein>
<dbReference type="OrthoDB" id="7625478at2"/>
<dbReference type="Proteomes" id="UP000219050">
    <property type="component" value="Plasmid pDY25-F"/>
</dbReference>
<dbReference type="RefSeq" id="WP_097374633.1">
    <property type="nucleotide sequence ID" value="NZ_CP021410.1"/>
</dbReference>
<reference evidence="3 4" key="1">
    <citation type="submission" date="2017-05" db="EMBL/GenBank/DDBJ databases">
        <title>Comparative genomic and metabolic analysis of manganese-oxidizing mechanisms in Celeribater manganoxidans DY25T: its adaption to the environment of polymetallic nodule.</title>
        <authorList>
            <person name="Wang X."/>
        </authorList>
    </citation>
    <scope>NUCLEOTIDE SEQUENCE [LARGE SCALE GENOMIC DNA]</scope>
    <source>
        <strain evidence="3 4">DY25</strain>
        <plasmid evidence="4">pdy25-f</plasmid>
    </source>
</reference>
<keyword evidence="3" id="KW-0614">Plasmid</keyword>
<dbReference type="GO" id="GO:0005524">
    <property type="term" value="F:ATP binding"/>
    <property type="evidence" value="ECO:0007669"/>
    <property type="project" value="UniProtKB-UniRule"/>
</dbReference>
<evidence type="ECO:0000256" key="1">
    <source>
        <dbReference type="PROSITE-ProRule" id="PRU00409"/>
    </source>
</evidence>
<evidence type="ECO:0000259" key="2">
    <source>
        <dbReference type="PROSITE" id="PS50975"/>
    </source>
</evidence>
<dbReference type="EMBL" id="CP021410">
    <property type="protein sequence ID" value="ATI44038.1"/>
    <property type="molecule type" value="Genomic_DNA"/>
</dbReference>
<dbReference type="GO" id="GO:0046872">
    <property type="term" value="F:metal ion binding"/>
    <property type="evidence" value="ECO:0007669"/>
    <property type="project" value="InterPro"/>
</dbReference>
<sequence>MSKTADVIVLGLSPTGLYAVREAARAGYAVLGVGAPGAPGLWSRLLADRIAAETPQARVAAILERTETGGGEKPVLVVTSDQDLEEVIARWDALSGRVQLQGSYTDGLASRIMDKDSFYKDCAAQGVAYPSLWSAPVAEAGQYRDKIPYPAMIKPARIQDVKHLMAGQKGWIVRNKSEFDDVLPGIPQEAGTLLMQEIVPGPESNITLWCGFFDRDGQVRQRFTARKLRQYPAGFGSASLVQSETCLETAEAAETLLSSLGYRGIAAAEFKRHPESGALKIIEVNPRPSLWFSVATKAGVPLVETAVAEARGDPLPAMARQKDGVLWRYTTKDLASRLFYARNRDFVLPAPEPARKARVTARADVTGAWDDPAPALGDLIGFAGKLATRISAKARGRS</sequence>
<evidence type="ECO:0000313" key="4">
    <source>
        <dbReference type="Proteomes" id="UP000219050"/>
    </source>
</evidence>
<geneLocation type="plasmid" evidence="4">
    <name>pdy25-f</name>
</geneLocation>
<accession>A0A291M5E4</accession>
<dbReference type="Gene3D" id="3.30.470.20">
    <property type="entry name" value="ATP-grasp fold, B domain"/>
    <property type="match status" value="1"/>
</dbReference>
<organism evidence="3 4">
    <name type="scientific">Pacificitalea manganoxidans</name>
    <dbReference type="NCBI Taxonomy" id="1411902"/>
    <lineage>
        <taxon>Bacteria</taxon>
        <taxon>Pseudomonadati</taxon>
        <taxon>Pseudomonadota</taxon>
        <taxon>Alphaproteobacteria</taxon>
        <taxon>Rhodobacterales</taxon>
        <taxon>Paracoccaceae</taxon>
        <taxon>Pacificitalea</taxon>
    </lineage>
</organism>
<dbReference type="PROSITE" id="PS50975">
    <property type="entry name" value="ATP_GRASP"/>
    <property type="match status" value="1"/>
</dbReference>
<feature type="domain" description="ATP-grasp" evidence="2">
    <location>
        <begin position="119"/>
        <end position="311"/>
    </location>
</feature>
<keyword evidence="4" id="KW-1185">Reference proteome</keyword>
<dbReference type="Pfam" id="PF02786">
    <property type="entry name" value="CPSase_L_D2"/>
    <property type="match status" value="1"/>
</dbReference>